<dbReference type="GO" id="GO:2001237">
    <property type="term" value="P:negative regulation of extrinsic apoptotic signaling pathway"/>
    <property type="evidence" value="ECO:0007669"/>
    <property type="project" value="Ensembl"/>
</dbReference>
<dbReference type="SMART" id="SM00190">
    <property type="entry name" value="IL4_13"/>
    <property type="match status" value="1"/>
</dbReference>
<dbReference type="GO" id="GO:0002227">
    <property type="term" value="P:innate immune response in mucosa"/>
    <property type="evidence" value="ECO:0007669"/>
    <property type="project" value="Ensembl"/>
</dbReference>
<dbReference type="GO" id="GO:0030890">
    <property type="term" value="P:positive regulation of B cell proliferation"/>
    <property type="evidence" value="ECO:0007669"/>
    <property type="project" value="Ensembl"/>
</dbReference>
<dbReference type="GO" id="GO:0042104">
    <property type="term" value="P:positive regulation of activated T cell proliferation"/>
    <property type="evidence" value="ECO:0007669"/>
    <property type="project" value="Ensembl"/>
</dbReference>
<dbReference type="InterPro" id="IPR018096">
    <property type="entry name" value="IL-4/IL-13_CS"/>
</dbReference>
<dbReference type="GO" id="GO:0050728">
    <property type="term" value="P:negative regulation of inflammatory response"/>
    <property type="evidence" value="ECO:0007669"/>
    <property type="project" value="TreeGrafter"/>
</dbReference>
<dbReference type="GO" id="GO:0006366">
    <property type="term" value="P:transcription by RNA polymerase II"/>
    <property type="evidence" value="ECO:0007669"/>
    <property type="project" value="Ensembl"/>
</dbReference>
<dbReference type="GO" id="GO:0002296">
    <property type="term" value="P:T-helper 1 cell lineage commitment"/>
    <property type="evidence" value="ECO:0007669"/>
    <property type="project" value="Ensembl"/>
</dbReference>
<dbReference type="GO" id="GO:0016239">
    <property type="term" value="P:positive regulation of macroautophagy"/>
    <property type="evidence" value="ECO:0007669"/>
    <property type="project" value="Ensembl"/>
</dbReference>
<dbReference type="InterPro" id="IPR002354">
    <property type="entry name" value="IL-4"/>
</dbReference>
<dbReference type="PROSITE" id="PS00838">
    <property type="entry name" value="INTERLEUKIN_4_13"/>
    <property type="match status" value="1"/>
</dbReference>
<dbReference type="GO" id="GO:1901857">
    <property type="term" value="P:positive regulation of cellular respiration"/>
    <property type="evidence" value="ECO:0007669"/>
    <property type="project" value="Ensembl"/>
</dbReference>
<dbReference type="GO" id="GO:0097192">
    <property type="term" value="P:extrinsic apoptotic signaling pathway in absence of ligand"/>
    <property type="evidence" value="ECO:0007669"/>
    <property type="project" value="Ensembl"/>
</dbReference>
<evidence type="ECO:0000256" key="2">
    <source>
        <dbReference type="ARBA" id="ARBA00009855"/>
    </source>
</evidence>
<dbReference type="GO" id="GO:0009897">
    <property type="term" value="C:external side of plasma membrane"/>
    <property type="evidence" value="ECO:0007669"/>
    <property type="project" value="Ensembl"/>
</dbReference>
<dbReference type="GO" id="GO:0048295">
    <property type="term" value="P:positive regulation of isotype switching to IgE isotypes"/>
    <property type="evidence" value="ECO:0007669"/>
    <property type="project" value="Ensembl"/>
</dbReference>
<protein>
    <recommendedName>
        <fullName evidence="3 13">Interleukin-4</fullName>
        <shortName evidence="13">IL-4</shortName>
    </recommendedName>
    <alternativeName>
        <fullName evidence="12 13">B-cell stimulatory factor 1</fullName>
    </alternativeName>
    <alternativeName>
        <fullName evidence="11 13">Lymphocyte stimulatory factor 1</fullName>
    </alternativeName>
</protein>
<evidence type="ECO:0000256" key="6">
    <source>
        <dbReference type="ARBA" id="ARBA00022729"/>
    </source>
</evidence>
<dbReference type="GO" id="GO:0048289">
    <property type="term" value="P:isotype switching to IgE isotypes"/>
    <property type="evidence" value="ECO:0007669"/>
    <property type="project" value="Ensembl"/>
</dbReference>
<evidence type="ECO:0000313" key="17">
    <source>
        <dbReference type="Proteomes" id="UP000694381"/>
    </source>
</evidence>
<keyword evidence="5 13" id="KW-0964">Secreted</keyword>
<dbReference type="GO" id="GO:0048291">
    <property type="term" value="P:isotype switching to IgG isotypes"/>
    <property type="evidence" value="ECO:0007669"/>
    <property type="project" value="Ensembl"/>
</dbReference>
<evidence type="ECO:0000256" key="10">
    <source>
        <dbReference type="ARBA" id="ARBA00023180"/>
    </source>
</evidence>
<dbReference type="GO" id="GO:0008083">
    <property type="term" value="F:growth factor activity"/>
    <property type="evidence" value="ECO:0007669"/>
    <property type="project" value="UniProtKB-KW"/>
</dbReference>
<reference evidence="16" key="1">
    <citation type="submission" date="2025-08" db="UniProtKB">
        <authorList>
            <consortium name="Ensembl"/>
        </authorList>
    </citation>
    <scope>IDENTIFICATION</scope>
</reference>
<dbReference type="GO" id="GO:0009624">
    <property type="term" value="P:response to nematode"/>
    <property type="evidence" value="ECO:0007669"/>
    <property type="project" value="Ensembl"/>
</dbReference>
<comment type="function">
    <text evidence="13">Participates in at least several B-cell activation processes as well as of other cell types. It is a costimulator of DNA-synthesis. It induces the expression of class II MHC molecules on resting B-cells. It enhances both secretion and cell surface expression of IgE and IgG1. It also regulates the expression of the low affinity Fc receptor for IgE (CD23) on both lymphocytes and monocytes.</text>
</comment>
<evidence type="ECO:0000256" key="11">
    <source>
        <dbReference type="ARBA" id="ARBA00030247"/>
    </source>
</evidence>
<dbReference type="AlphaFoldDB" id="A0A8C6QYB9"/>
<evidence type="ECO:0000313" key="16">
    <source>
        <dbReference type="Ensembl" id="ENSNGAP00000009308.1"/>
    </source>
</evidence>
<evidence type="ECO:0000256" key="4">
    <source>
        <dbReference type="ARBA" id="ARBA00022514"/>
    </source>
</evidence>
<dbReference type="GO" id="GO:0008203">
    <property type="term" value="P:cholesterol metabolic process"/>
    <property type="evidence" value="ECO:0007669"/>
    <property type="project" value="Ensembl"/>
</dbReference>
<evidence type="ECO:0000256" key="12">
    <source>
        <dbReference type="ARBA" id="ARBA00031287"/>
    </source>
</evidence>
<dbReference type="GO" id="GO:0005136">
    <property type="term" value="F:interleukin-4 receptor binding"/>
    <property type="evidence" value="ECO:0007669"/>
    <property type="project" value="InterPro"/>
</dbReference>
<dbReference type="InterPro" id="IPR001325">
    <property type="entry name" value="IL-4/IL-13"/>
</dbReference>
<keyword evidence="8 13" id="KW-0339">Growth factor</keyword>
<dbReference type="GO" id="GO:0045944">
    <property type="term" value="P:positive regulation of transcription by RNA polymerase II"/>
    <property type="evidence" value="ECO:0007669"/>
    <property type="project" value="Ensembl"/>
</dbReference>
<dbReference type="GO" id="GO:0120162">
    <property type="term" value="P:positive regulation of cold-induced thermogenesis"/>
    <property type="evidence" value="ECO:0007669"/>
    <property type="project" value="Ensembl"/>
</dbReference>
<feature type="signal peptide" evidence="15">
    <location>
        <begin position="1"/>
        <end position="27"/>
    </location>
</feature>
<accession>A0A8C6QYB9</accession>
<feature type="disulfide bond" evidence="14">
    <location>
        <begin position="69"/>
        <end position="112"/>
    </location>
</feature>
<keyword evidence="7 13" id="KW-0075">B-cell activation</keyword>
<evidence type="ECO:0000256" key="15">
    <source>
        <dbReference type="SAM" id="SignalP"/>
    </source>
</evidence>
<dbReference type="GO" id="GO:0035771">
    <property type="term" value="P:interleukin-4-mediated signaling pathway"/>
    <property type="evidence" value="ECO:0007669"/>
    <property type="project" value="Ensembl"/>
</dbReference>
<dbReference type="GO" id="GO:2001171">
    <property type="term" value="P:positive regulation of ATP biosynthetic process"/>
    <property type="evidence" value="ECO:0007669"/>
    <property type="project" value="Ensembl"/>
</dbReference>
<dbReference type="GO" id="GO:0048304">
    <property type="term" value="P:positive regulation of isotype switching to IgG isotypes"/>
    <property type="evidence" value="ECO:0007669"/>
    <property type="project" value="Ensembl"/>
</dbReference>
<evidence type="ECO:0000256" key="5">
    <source>
        <dbReference type="ARBA" id="ARBA00022525"/>
    </source>
</evidence>
<organism evidence="16 17">
    <name type="scientific">Nannospalax galili</name>
    <name type="common">Northern Israeli blind subterranean mole rat</name>
    <name type="synonym">Spalax galili</name>
    <dbReference type="NCBI Taxonomy" id="1026970"/>
    <lineage>
        <taxon>Eukaryota</taxon>
        <taxon>Metazoa</taxon>
        <taxon>Chordata</taxon>
        <taxon>Craniata</taxon>
        <taxon>Vertebrata</taxon>
        <taxon>Euteleostomi</taxon>
        <taxon>Mammalia</taxon>
        <taxon>Eutheria</taxon>
        <taxon>Euarchontoglires</taxon>
        <taxon>Glires</taxon>
        <taxon>Rodentia</taxon>
        <taxon>Myomorpha</taxon>
        <taxon>Muroidea</taxon>
        <taxon>Spalacidae</taxon>
        <taxon>Spalacinae</taxon>
        <taxon>Nannospalax</taxon>
    </lineage>
</organism>
<dbReference type="GO" id="GO:0070351">
    <property type="term" value="P:negative regulation of white fat cell proliferation"/>
    <property type="evidence" value="ECO:0007669"/>
    <property type="project" value="Ensembl"/>
</dbReference>
<dbReference type="GO" id="GO:0045064">
    <property type="term" value="P:T-helper 2 cell differentiation"/>
    <property type="evidence" value="ECO:0007669"/>
    <property type="project" value="Ensembl"/>
</dbReference>
<dbReference type="PANTHER" id="PTHR47401:SF1">
    <property type="entry name" value="INTERLEUKIN-4"/>
    <property type="match status" value="1"/>
</dbReference>
<dbReference type="Ensembl" id="ENSNGAT00000014819.1">
    <property type="protein sequence ID" value="ENSNGAP00000009308.1"/>
    <property type="gene ID" value="ENSNGAG00000012029.1"/>
</dbReference>
<name>A0A8C6QYB9_NANGA</name>
<reference evidence="16" key="2">
    <citation type="submission" date="2025-09" db="UniProtKB">
        <authorList>
            <consortium name="Ensembl"/>
        </authorList>
    </citation>
    <scope>IDENTIFICATION</scope>
</reference>
<dbReference type="GO" id="GO:0050798">
    <property type="term" value="P:activated T cell proliferation"/>
    <property type="evidence" value="ECO:0007669"/>
    <property type="project" value="Ensembl"/>
</dbReference>
<sequence>MGLTPQLAATLLCLLVCAGNFAHGCNSENLAEIIHILNRLTSKGTPCTEMLVPDVFTETKNTTEEKILCRTQKVLRKFYNSHIPCLKNNTLVLKDLQKVYRIVCSMSQLRNCTVSESTQITLKTFLESLKRMMQKKQ</sequence>
<dbReference type="GO" id="GO:0010269">
    <property type="term" value="P:response to selenium ion"/>
    <property type="evidence" value="ECO:0007669"/>
    <property type="project" value="Ensembl"/>
</dbReference>
<dbReference type="GO" id="GO:0048260">
    <property type="term" value="P:positive regulation of receptor-mediated endocytosis"/>
    <property type="evidence" value="ECO:0007669"/>
    <property type="project" value="Ensembl"/>
</dbReference>
<dbReference type="GO" id="GO:0032722">
    <property type="term" value="P:positive regulation of chemokine production"/>
    <property type="evidence" value="ECO:0007669"/>
    <property type="project" value="Ensembl"/>
</dbReference>
<feature type="disulfide bond" evidence="14">
    <location>
        <begin position="47"/>
        <end position="85"/>
    </location>
</feature>
<dbReference type="GeneTree" id="ENSGT00390000013108"/>
<feature type="chain" id="PRO_5034681911" description="Interleukin-4" evidence="15">
    <location>
        <begin position="28"/>
        <end position="137"/>
    </location>
</feature>
<dbReference type="Pfam" id="PF00727">
    <property type="entry name" value="IL4"/>
    <property type="match status" value="1"/>
</dbReference>
<dbReference type="GO" id="GO:2000320">
    <property type="term" value="P:negative regulation of T-helper 17 cell differentiation"/>
    <property type="evidence" value="ECO:0007669"/>
    <property type="project" value="Ensembl"/>
</dbReference>
<evidence type="ECO:0000256" key="1">
    <source>
        <dbReference type="ARBA" id="ARBA00004613"/>
    </source>
</evidence>
<dbReference type="GO" id="GO:0031296">
    <property type="term" value="P:B cell costimulation"/>
    <property type="evidence" value="ECO:0007669"/>
    <property type="project" value="Ensembl"/>
</dbReference>
<dbReference type="PRINTS" id="PR00431">
    <property type="entry name" value="INTERLEUKIN4"/>
</dbReference>
<keyword evidence="10" id="KW-0325">Glycoprotein</keyword>
<dbReference type="GO" id="GO:0005615">
    <property type="term" value="C:extracellular space"/>
    <property type="evidence" value="ECO:0007669"/>
    <property type="project" value="UniProtKB-UniRule"/>
</dbReference>
<dbReference type="GO" id="GO:2000538">
    <property type="term" value="P:positive regulation of B cell chemotaxis"/>
    <property type="evidence" value="ECO:0007669"/>
    <property type="project" value="Ensembl"/>
</dbReference>
<comment type="subcellular location">
    <subcellularLocation>
        <location evidence="1 13">Secreted</location>
    </subcellularLocation>
</comment>
<keyword evidence="9 14" id="KW-1015">Disulfide bond</keyword>
<dbReference type="PIRSF" id="PIRSF001941">
    <property type="entry name" value="Interleukin_4"/>
    <property type="match status" value="1"/>
</dbReference>
<dbReference type="GO" id="GO:0045348">
    <property type="term" value="P:positive regulation of MHC class II biosynthetic process"/>
    <property type="evidence" value="ECO:0007669"/>
    <property type="project" value="Ensembl"/>
</dbReference>
<dbReference type="GO" id="GO:1901741">
    <property type="term" value="P:positive regulation of myoblast fusion"/>
    <property type="evidence" value="ECO:0007669"/>
    <property type="project" value="Ensembl"/>
</dbReference>
<gene>
    <name evidence="16" type="primary">Il4</name>
</gene>
<dbReference type="InterPro" id="IPR009079">
    <property type="entry name" value="4_helix_cytokine-like_core"/>
</dbReference>
<dbReference type="GO" id="GO:0005125">
    <property type="term" value="F:cytokine activity"/>
    <property type="evidence" value="ECO:0007669"/>
    <property type="project" value="UniProtKB-KW"/>
</dbReference>
<dbReference type="GO" id="GO:0043306">
    <property type="term" value="P:positive regulation of mast cell degranulation"/>
    <property type="evidence" value="ECO:0007669"/>
    <property type="project" value="Ensembl"/>
</dbReference>
<evidence type="ECO:0000256" key="13">
    <source>
        <dbReference type="PIRNR" id="PIRNR001941"/>
    </source>
</evidence>
<evidence type="ECO:0000256" key="9">
    <source>
        <dbReference type="ARBA" id="ARBA00023157"/>
    </source>
</evidence>
<dbReference type="PANTHER" id="PTHR47401">
    <property type="entry name" value="INTERLEUKIN-4"/>
    <property type="match status" value="1"/>
</dbReference>
<evidence type="ECO:0000256" key="7">
    <source>
        <dbReference type="ARBA" id="ARBA00022936"/>
    </source>
</evidence>
<evidence type="ECO:0000256" key="14">
    <source>
        <dbReference type="PIRSR" id="PIRSR001941-1"/>
    </source>
</evidence>
<dbReference type="Gene3D" id="1.20.1250.10">
    <property type="match status" value="1"/>
</dbReference>
<dbReference type="OMA" id="GTPCTEM"/>
<dbReference type="SUPFAM" id="SSF47266">
    <property type="entry name" value="4-helical cytokines"/>
    <property type="match status" value="1"/>
</dbReference>
<dbReference type="GO" id="GO:0045671">
    <property type="term" value="P:negative regulation of osteoclast differentiation"/>
    <property type="evidence" value="ECO:0007669"/>
    <property type="project" value="Ensembl"/>
</dbReference>
<dbReference type="GO" id="GO:0042100">
    <property type="term" value="P:B cell proliferation"/>
    <property type="evidence" value="ECO:0007669"/>
    <property type="project" value="Ensembl"/>
</dbReference>
<proteinExistence type="inferred from homology"/>
<evidence type="ECO:0000256" key="3">
    <source>
        <dbReference type="ARBA" id="ARBA00019467"/>
    </source>
</evidence>
<dbReference type="GO" id="GO:0032720">
    <property type="term" value="P:negative regulation of tumor necrosis factor production"/>
    <property type="evidence" value="ECO:0007669"/>
    <property type="project" value="Ensembl"/>
</dbReference>
<keyword evidence="4 13" id="KW-0202">Cytokine</keyword>
<evidence type="ECO:0000256" key="8">
    <source>
        <dbReference type="ARBA" id="ARBA00023030"/>
    </source>
</evidence>
<comment type="similarity">
    <text evidence="2 13">Belongs to the IL-4/IL-13 family.</text>
</comment>
<dbReference type="GO" id="GO:0045342">
    <property type="term" value="P:MHC class II biosynthetic process"/>
    <property type="evidence" value="ECO:0007669"/>
    <property type="project" value="Ensembl"/>
</dbReference>
<keyword evidence="17" id="KW-1185">Reference proteome</keyword>
<dbReference type="Proteomes" id="UP000694381">
    <property type="component" value="Unassembled WGS sequence"/>
</dbReference>
<keyword evidence="6 15" id="KW-0732">Signal</keyword>
<dbReference type="GO" id="GO:0042832">
    <property type="term" value="P:defense response to protozoan"/>
    <property type="evidence" value="ECO:0007669"/>
    <property type="project" value="Ensembl"/>
</dbReference>
<dbReference type="GO" id="GO:1900223">
    <property type="term" value="P:positive regulation of amyloid-beta clearance"/>
    <property type="evidence" value="ECO:0007669"/>
    <property type="project" value="Ensembl"/>
</dbReference>